<evidence type="ECO:0000313" key="6">
    <source>
        <dbReference type="Proteomes" id="UP000838756"/>
    </source>
</evidence>
<dbReference type="GO" id="GO:0005764">
    <property type="term" value="C:lysosome"/>
    <property type="evidence" value="ECO:0007669"/>
    <property type="project" value="UniProtKB-SubCell"/>
</dbReference>
<keyword evidence="3" id="KW-0458">Lysosome</keyword>
<dbReference type="GO" id="GO:0071986">
    <property type="term" value="C:Ragulator complex"/>
    <property type="evidence" value="ECO:0007669"/>
    <property type="project" value="InterPro"/>
</dbReference>
<comment type="subcellular location">
    <subcellularLocation>
        <location evidence="1">Lysosome</location>
    </subcellularLocation>
</comment>
<dbReference type="GO" id="GO:0032008">
    <property type="term" value="P:positive regulation of TOR signaling"/>
    <property type="evidence" value="ECO:0007669"/>
    <property type="project" value="InterPro"/>
</dbReference>
<keyword evidence="6" id="KW-1185">Reference proteome</keyword>
<proteinExistence type="inferred from homology"/>
<dbReference type="InterPro" id="IPR034601">
    <property type="entry name" value="LAMTOR4"/>
</dbReference>
<evidence type="ECO:0000256" key="3">
    <source>
        <dbReference type="ARBA" id="ARBA00023228"/>
    </source>
</evidence>
<dbReference type="AlphaFoldDB" id="A0A8S4S6B3"/>
<gene>
    <name evidence="5" type="primary">jg8810</name>
    <name evidence="5" type="ORF">PAEG_LOCUS21424</name>
</gene>
<evidence type="ECO:0000256" key="4">
    <source>
        <dbReference type="ARBA" id="ARBA00032690"/>
    </source>
</evidence>
<comment type="caution">
    <text evidence="5">The sequence shown here is derived from an EMBL/GenBank/DDBJ whole genome shotgun (WGS) entry which is preliminary data.</text>
</comment>
<reference evidence="5" key="1">
    <citation type="submission" date="2022-03" db="EMBL/GenBank/DDBJ databases">
        <authorList>
            <person name="Lindestad O."/>
        </authorList>
    </citation>
    <scope>NUCLEOTIDE SEQUENCE</scope>
</reference>
<sequence length="115" mass="12907">MRLPHMRKALQLLAFKAIMEKIPDQLGYLILTEDGAVLESGGELENDERVATIITDLISLSNSIDPVAFGPDEKFKKITITYDDHWFIICISNKKIYVVKRNIPTSSSESIAVNV</sequence>
<protein>
    <recommendedName>
        <fullName evidence="4">Late endosomal/lysosomal adaptor and MAPK and MTOR activator 4</fullName>
    </recommendedName>
</protein>
<dbReference type="GO" id="GO:0005085">
    <property type="term" value="F:guanyl-nucleotide exchange factor activity"/>
    <property type="evidence" value="ECO:0007669"/>
    <property type="project" value="TreeGrafter"/>
</dbReference>
<dbReference type="EMBL" id="CAKXAJ010025940">
    <property type="protein sequence ID" value="CAH2246755.1"/>
    <property type="molecule type" value="Genomic_DNA"/>
</dbReference>
<dbReference type="GO" id="GO:0071230">
    <property type="term" value="P:cellular response to amino acid stimulus"/>
    <property type="evidence" value="ECO:0007669"/>
    <property type="project" value="InterPro"/>
</dbReference>
<evidence type="ECO:0000313" key="5">
    <source>
        <dbReference type="EMBL" id="CAH2246755.1"/>
    </source>
</evidence>
<evidence type="ECO:0000256" key="1">
    <source>
        <dbReference type="ARBA" id="ARBA00004371"/>
    </source>
</evidence>
<organism evidence="5 6">
    <name type="scientific">Pararge aegeria aegeria</name>
    <dbReference type="NCBI Taxonomy" id="348720"/>
    <lineage>
        <taxon>Eukaryota</taxon>
        <taxon>Metazoa</taxon>
        <taxon>Ecdysozoa</taxon>
        <taxon>Arthropoda</taxon>
        <taxon>Hexapoda</taxon>
        <taxon>Insecta</taxon>
        <taxon>Pterygota</taxon>
        <taxon>Neoptera</taxon>
        <taxon>Endopterygota</taxon>
        <taxon>Lepidoptera</taxon>
        <taxon>Glossata</taxon>
        <taxon>Ditrysia</taxon>
        <taxon>Papilionoidea</taxon>
        <taxon>Nymphalidae</taxon>
        <taxon>Satyrinae</taxon>
        <taxon>Satyrini</taxon>
        <taxon>Parargina</taxon>
        <taxon>Pararge</taxon>
    </lineage>
</organism>
<evidence type="ECO:0000256" key="2">
    <source>
        <dbReference type="ARBA" id="ARBA00010627"/>
    </source>
</evidence>
<dbReference type="Gene3D" id="3.30.450.30">
    <property type="entry name" value="Dynein light chain 2a, cytoplasmic"/>
    <property type="match status" value="1"/>
</dbReference>
<dbReference type="PANTHER" id="PTHR33967">
    <property type="entry name" value="RAGULATOR COMPLEX PROTEIN LAMTOR4"/>
    <property type="match status" value="1"/>
</dbReference>
<dbReference type="PANTHER" id="PTHR33967:SF1">
    <property type="entry name" value="RAGULATOR COMPLEX PROTEIN LAMTOR4"/>
    <property type="match status" value="1"/>
</dbReference>
<dbReference type="Proteomes" id="UP000838756">
    <property type="component" value="Unassembled WGS sequence"/>
</dbReference>
<accession>A0A8S4S6B3</accession>
<dbReference type="OrthoDB" id="275011at2759"/>
<name>A0A8S4S6B3_9NEOP</name>
<comment type="similarity">
    <text evidence="2">Belongs to the LAMTOR4 family.</text>
</comment>